<keyword evidence="6" id="KW-1015">Disulfide bond</keyword>
<dbReference type="GO" id="GO:0006749">
    <property type="term" value="P:glutathione metabolic process"/>
    <property type="evidence" value="ECO:0007669"/>
    <property type="project" value="InterPro"/>
</dbReference>
<dbReference type="GO" id="GO:0005829">
    <property type="term" value="C:cytosol"/>
    <property type="evidence" value="ECO:0007669"/>
    <property type="project" value="TreeGrafter"/>
</dbReference>
<name>D8LHC1_ECTSI</name>
<dbReference type="NCBIfam" id="TIGR01421">
    <property type="entry name" value="gluta_reduc_1"/>
    <property type="match status" value="1"/>
</dbReference>
<dbReference type="InterPro" id="IPR001100">
    <property type="entry name" value="Pyr_nuc-diS_OxRdtase"/>
</dbReference>
<accession>D8LHC1</accession>
<keyword evidence="12" id="KW-0963">Cytoplasm</keyword>
<feature type="binding site" evidence="9">
    <location>
        <position position="66"/>
    </location>
    <ligand>
        <name>FAD</name>
        <dbReference type="ChEBI" id="CHEBI:57692"/>
    </ligand>
</feature>
<dbReference type="FunFam" id="3.30.390.30:FF:000003">
    <property type="entry name" value="Glutathione reductase"/>
    <property type="match status" value="1"/>
</dbReference>
<dbReference type="Gene3D" id="3.30.390.30">
    <property type="match status" value="1"/>
</dbReference>
<dbReference type="OrthoDB" id="5956163at2759"/>
<comment type="similarity">
    <text evidence="1 11">Belongs to the class-I pyridine nucleotide-disulfide oxidoreductase family.</text>
</comment>
<feature type="domain" description="Pyridine nucleotide-disulphide oxidoreductase dimerisation" evidence="13">
    <location>
        <begin position="355"/>
        <end position="469"/>
    </location>
</feature>
<dbReference type="InterPro" id="IPR004099">
    <property type="entry name" value="Pyr_nucl-diS_OxRdtase_dimer"/>
</dbReference>
<reference evidence="15 16" key="1">
    <citation type="journal article" date="2010" name="Nature">
        <title>The Ectocarpus genome and the independent evolution of multicellularity in brown algae.</title>
        <authorList>
            <person name="Cock J.M."/>
            <person name="Sterck L."/>
            <person name="Rouze P."/>
            <person name="Scornet D."/>
            <person name="Allen A.E."/>
            <person name="Amoutzias G."/>
            <person name="Anthouard V."/>
            <person name="Artiguenave F."/>
            <person name="Aury J.M."/>
            <person name="Badger J.H."/>
            <person name="Beszteri B."/>
            <person name="Billiau K."/>
            <person name="Bonnet E."/>
            <person name="Bothwell J.H."/>
            <person name="Bowler C."/>
            <person name="Boyen C."/>
            <person name="Brownlee C."/>
            <person name="Carrano C.J."/>
            <person name="Charrier B."/>
            <person name="Cho G.Y."/>
            <person name="Coelho S.M."/>
            <person name="Collen J."/>
            <person name="Corre E."/>
            <person name="Da Silva C."/>
            <person name="Delage L."/>
            <person name="Delaroque N."/>
            <person name="Dittami S.M."/>
            <person name="Doulbeau S."/>
            <person name="Elias M."/>
            <person name="Farnham G."/>
            <person name="Gachon C.M."/>
            <person name="Gschloessl B."/>
            <person name="Heesch S."/>
            <person name="Jabbari K."/>
            <person name="Jubin C."/>
            <person name="Kawai H."/>
            <person name="Kimura K."/>
            <person name="Kloareg B."/>
            <person name="Kupper F.C."/>
            <person name="Lang D."/>
            <person name="Le Bail A."/>
            <person name="Leblanc C."/>
            <person name="Lerouge P."/>
            <person name="Lohr M."/>
            <person name="Lopez P.J."/>
            <person name="Martens C."/>
            <person name="Maumus F."/>
            <person name="Michel G."/>
            <person name="Miranda-Saavedra D."/>
            <person name="Morales J."/>
            <person name="Moreau H."/>
            <person name="Motomura T."/>
            <person name="Nagasato C."/>
            <person name="Napoli C.A."/>
            <person name="Nelson D.R."/>
            <person name="Nyvall-Collen P."/>
            <person name="Peters A.F."/>
            <person name="Pommier C."/>
            <person name="Potin P."/>
            <person name="Poulain J."/>
            <person name="Quesneville H."/>
            <person name="Read B."/>
            <person name="Rensing S.A."/>
            <person name="Ritter A."/>
            <person name="Rousvoal S."/>
            <person name="Samanta M."/>
            <person name="Samson G."/>
            <person name="Schroeder D.C."/>
            <person name="Segurens B."/>
            <person name="Strittmatter M."/>
            <person name="Tonon T."/>
            <person name="Tregear J.W."/>
            <person name="Valentin K."/>
            <person name="von Dassow P."/>
            <person name="Yamagishi T."/>
            <person name="Van de Peer Y."/>
            <person name="Wincker P."/>
        </authorList>
    </citation>
    <scope>NUCLEOTIDE SEQUENCE [LARGE SCALE GENOMIC DNA]</scope>
    <source>
        <strain evidence="16">Ec32 / CCAP1310/4</strain>
    </source>
</reference>
<dbReference type="SUPFAM" id="SSF55424">
    <property type="entry name" value="FAD/NAD-linked reductases, dimerisation (C-terminal) domain"/>
    <property type="match status" value="1"/>
</dbReference>
<evidence type="ECO:0000259" key="13">
    <source>
        <dbReference type="Pfam" id="PF02852"/>
    </source>
</evidence>
<comment type="subcellular location">
    <subcellularLocation>
        <location evidence="12">Cytoplasm</location>
    </subcellularLocation>
</comment>
<keyword evidence="9" id="KW-0520">NAD</keyword>
<keyword evidence="12" id="KW-0521">NADP</keyword>
<dbReference type="SUPFAM" id="SSF51905">
    <property type="entry name" value="FAD/NAD(P)-binding domain"/>
    <property type="match status" value="1"/>
</dbReference>
<dbReference type="Pfam" id="PF07992">
    <property type="entry name" value="Pyr_redox_2"/>
    <property type="match status" value="1"/>
</dbReference>
<comment type="catalytic activity">
    <reaction evidence="12">
        <text>2 glutathione + NADP(+) = glutathione disulfide + NADPH + H(+)</text>
        <dbReference type="Rhea" id="RHEA:11740"/>
        <dbReference type="ChEBI" id="CHEBI:15378"/>
        <dbReference type="ChEBI" id="CHEBI:57783"/>
        <dbReference type="ChEBI" id="CHEBI:57925"/>
        <dbReference type="ChEBI" id="CHEBI:58297"/>
        <dbReference type="ChEBI" id="CHEBI:58349"/>
        <dbReference type="EC" id="1.8.1.7"/>
    </reaction>
</comment>
<feature type="binding site" evidence="9">
    <location>
        <position position="319"/>
    </location>
    <ligand>
        <name>FAD</name>
        <dbReference type="ChEBI" id="CHEBI:57692"/>
    </ligand>
</feature>
<dbReference type="InterPro" id="IPR012999">
    <property type="entry name" value="Pyr_OxRdtase_I_AS"/>
</dbReference>
<dbReference type="EMBL" id="FN649750">
    <property type="protein sequence ID" value="CBN74340.1"/>
    <property type="molecule type" value="Genomic_DNA"/>
</dbReference>
<dbReference type="InterPro" id="IPR006322">
    <property type="entry name" value="Glutathione_Rdtase_euk/bac"/>
</dbReference>
<dbReference type="Proteomes" id="UP000002630">
    <property type="component" value="Linkage Group LG25"/>
</dbReference>
<dbReference type="GO" id="GO:0034599">
    <property type="term" value="P:cellular response to oxidative stress"/>
    <property type="evidence" value="ECO:0007669"/>
    <property type="project" value="TreeGrafter"/>
</dbReference>
<feature type="domain" description="FAD/NAD(P)-binding" evidence="14">
    <location>
        <begin position="19"/>
        <end position="334"/>
    </location>
</feature>
<dbReference type="STRING" id="2880.D8LHC1"/>
<dbReference type="PANTHER" id="PTHR42737">
    <property type="entry name" value="GLUTATHIONE REDUCTASE"/>
    <property type="match status" value="1"/>
</dbReference>
<protein>
    <recommendedName>
        <fullName evidence="12">Glutathione reductase</fullName>
        <ecNumber evidence="12">1.8.1.7</ecNumber>
    </recommendedName>
</protein>
<sequence>MSSAEATGETPLGGPGGHYDYLVIGGGSGGVSSARRAASHGAKVALIEGTPNLGGTCVNVGCVPKKVMFNAAHINEMLHASKHYGYTVGETSFDWGKLKEMRDAYVRRLNGIYHRNVEKSGVTLVYGMAKFVGPKKAVVEGVEYTADHVMIAVGGTPSMPDVPGAELCINSDGFFDVTEQPKKVAVVGAGYIAVELAGIFDALGTETHLFIRHERAMRTLDPLLSDILDLEMARAGLAVHKNSTTEKITKDEATGKLTLHTKDGHALGDLDVVLMAIGRSPNVGSLGLPSAGVEQSERGHITVDEWQNTSAEGVYALGDVTGRVELTPMAIAAGRTLSDRLFAGMKDAKADYTNVPTVVFSHPPMATCGLTEPDARAAYGEDAVKVYQSKFTNLFFGHWQMPPEDKEKTAMKVIVTGESEKVVGIHIIGMGADEMMQGFGVAMKMGCTKADLDSCVAIHPTASEELVTLAPWGLENGKRSGV</sequence>
<dbReference type="GO" id="GO:0050661">
    <property type="term" value="F:NADP binding"/>
    <property type="evidence" value="ECO:0007669"/>
    <property type="project" value="InterPro"/>
</dbReference>
<evidence type="ECO:0000256" key="12">
    <source>
        <dbReference type="RuleBase" id="RU365016"/>
    </source>
</evidence>
<feature type="binding site" evidence="9">
    <location>
        <begin position="188"/>
        <end position="195"/>
    </location>
    <ligand>
        <name>NAD(+)</name>
        <dbReference type="ChEBI" id="CHEBI:57540"/>
    </ligand>
</feature>
<evidence type="ECO:0000256" key="2">
    <source>
        <dbReference type="ARBA" id="ARBA00011738"/>
    </source>
</evidence>
<dbReference type="PRINTS" id="PR00411">
    <property type="entry name" value="PNDRDTASEI"/>
</dbReference>
<evidence type="ECO:0000256" key="1">
    <source>
        <dbReference type="ARBA" id="ARBA00007532"/>
    </source>
</evidence>
<dbReference type="GO" id="GO:0050660">
    <property type="term" value="F:flavin adenine dinucleotide binding"/>
    <property type="evidence" value="ECO:0007669"/>
    <property type="project" value="InterPro"/>
</dbReference>
<dbReference type="Gene3D" id="3.50.50.60">
    <property type="entry name" value="FAD/NAD(P)-binding domain"/>
    <property type="match status" value="2"/>
</dbReference>
<dbReference type="AlphaFoldDB" id="D8LHC1"/>
<evidence type="ECO:0000256" key="6">
    <source>
        <dbReference type="ARBA" id="ARBA00023157"/>
    </source>
</evidence>
<comment type="subunit">
    <text evidence="2">Homodimer.</text>
</comment>
<evidence type="ECO:0000256" key="8">
    <source>
        <dbReference type="PIRSR" id="PIRSR000350-2"/>
    </source>
</evidence>
<evidence type="ECO:0000256" key="5">
    <source>
        <dbReference type="ARBA" id="ARBA00023002"/>
    </source>
</evidence>
<dbReference type="PRINTS" id="PR00368">
    <property type="entry name" value="FADPNR"/>
</dbReference>
<evidence type="ECO:0000256" key="10">
    <source>
        <dbReference type="PIRSR" id="PIRSR000350-4"/>
    </source>
</evidence>
<evidence type="ECO:0000313" key="16">
    <source>
        <dbReference type="Proteomes" id="UP000002630"/>
    </source>
</evidence>
<gene>
    <name evidence="15" type="primary">GSR</name>
    <name evidence="15" type="ORF">Esi_0019_0176</name>
</gene>
<evidence type="ECO:0000256" key="4">
    <source>
        <dbReference type="ARBA" id="ARBA00022827"/>
    </source>
</evidence>
<evidence type="ECO:0000256" key="11">
    <source>
        <dbReference type="RuleBase" id="RU003691"/>
    </source>
</evidence>
<evidence type="ECO:0000259" key="14">
    <source>
        <dbReference type="Pfam" id="PF07992"/>
    </source>
</evidence>
<keyword evidence="9" id="KW-0547">Nucleotide-binding</keyword>
<dbReference type="Pfam" id="PF02852">
    <property type="entry name" value="Pyr_redox_dim"/>
    <property type="match status" value="1"/>
</dbReference>
<evidence type="ECO:0000256" key="3">
    <source>
        <dbReference type="ARBA" id="ARBA00022630"/>
    </source>
</evidence>
<evidence type="ECO:0000256" key="7">
    <source>
        <dbReference type="ARBA" id="ARBA00023284"/>
    </source>
</evidence>
<feature type="active site" description="Proton acceptor" evidence="8">
    <location>
        <position position="459"/>
    </location>
</feature>
<keyword evidence="16" id="KW-1185">Reference proteome</keyword>
<dbReference type="InterPro" id="IPR016156">
    <property type="entry name" value="FAD/NAD-linked_Rdtase_dimer_sf"/>
</dbReference>
<dbReference type="InParanoid" id="D8LHC1"/>
<dbReference type="InterPro" id="IPR023753">
    <property type="entry name" value="FAD/NAD-binding_dom"/>
</dbReference>
<keyword evidence="4 9" id="KW-0274">FAD</keyword>
<dbReference type="GO" id="GO:0005739">
    <property type="term" value="C:mitochondrion"/>
    <property type="evidence" value="ECO:0007669"/>
    <property type="project" value="TreeGrafter"/>
</dbReference>
<dbReference type="InterPro" id="IPR046952">
    <property type="entry name" value="GSHR/TRXR-like"/>
</dbReference>
<evidence type="ECO:0000256" key="9">
    <source>
        <dbReference type="PIRSR" id="PIRSR000350-3"/>
    </source>
</evidence>
<keyword evidence="3 11" id="KW-0285">Flavoprotein</keyword>
<dbReference type="GO" id="GO:0045454">
    <property type="term" value="P:cell redox homeostasis"/>
    <property type="evidence" value="ECO:0007669"/>
    <property type="project" value="InterPro"/>
</dbReference>
<proteinExistence type="inferred from homology"/>
<dbReference type="NCBIfam" id="NF004776">
    <property type="entry name" value="PRK06116.1"/>
    <property type="match status" value="1"/>
</dbReference>
<dbReference type="PROSITE" id="PS00076">
    <property type="entry name" value="PYRIDINE_REDOX_1"/>
    <property type="match status" value="1"/>
</dbReference>
<feature type="disulfide bond" description="Redox-active" evidence="10">
    <location>
        <begin position="57"/>
        <end position="62"/>
    </location>
</feature>
<dbReference type="EC" id="1.8.1.7" evidence="12"/>
<dbReference type="PIRSF" id="PIRSF000350">
    <property type="entry name" value="Mercury_reductase_MerA"/>
    <property type="match status" value="1"/>
</dbReference>
<feature type="binding site" evidence="9">
    <location>
        <position position="278"/>
    </location>
    <ligand>
        <name>NAD(+)</name>
        <dbReference type="ChEBI" id="CHEBI:57540"/>
    </ligand>
</feature>
<dbReference type="PANTHER" id="PTHR42737:SF2">
    <property type="entry name" value="GLUTATHIONE REDUCTASE"/>
    <property type="match status" value="1"/>
</dbReference>
<organism evidence="15 16">
    <name type="scientific">Ectocarpus siliculosus</name>
    <name type="common">Brown alga</name>
    <name type="synonym">Conferva siliculosa</name>
    <dbReference type="NCBI Taxonomy" id="2880"/>
    <lineage>
        <taxon>Eukaryota</taxon>
        <taxon>Sar</taxon>
        <taxon>Stramenopiles</taxon>
        <taxon>Ochrophyta</taxon>
        <taxon>PX clade</taxon>
        <taxon>Phaeophyceae</taxon>
        <taxon>Ectocarpales</taxon>
        <taxon>Ectocarpaceae</taxon>
        <taxon>Ectocarpus</taxon>
    </lineage>
</organism>
<dbReference type="FunFam" id="3.50.50.60:FF:000235">
    <property type="entry name" value="Glutathione reductase"/>
    <property type="match status" value="1"/>
</dbReference>
<dbReference type="eggNOG" id="KOG0405">
    <property type="taxonomic scope" value="Eukaryota"/>
</dbReference>
<comment type="cofactor">
    <cofactor evidence="9">
        <name>FAD</name>
        <dbReference type="ChEBI" id="CHEBI:57692"/>
    </cofactor>
    <text evidence="9">Binds 1 FAD per subunit.</text>
</comment>
<keyword evidence="7 11" id="KW-0676">Redox-active center</keyword>
<keyword evidence="5 11" id="KW-0560">Oxidoreductase</keyword>
<dbReference type="OMA" id="MSKHYDY"/>
<dbReference type="InterPro" id="IPR036188">
    <property type="entry name" value="FAD/NAD-bd_sf"/>
</dbReference>
<dbReference type="EMBL" id="FN648364">
    <property type="protein sequence ID" value="CBN74340.1"/>
    <property type="molecule type" value="Genomic_DNA"/>
</dbReference>
<comment type="function">
    <text evidence="12">Catalyzes the reduction of glutathione disulfide (GSSG) to reduced glutathione (GSH). Constitutes the major mechanism to maintain a high GSH:GSSG ratio in the cytosol.</text>
</comment>
<evidence type="ECO:0000313" key="15">
    <source>
        <dbReference type="EMBL" id="CBN74340.1"/>
    </source>
</evidence>
<dbReference type="GO" id="GO:0004362">
    <property type="term" value="F:glutathione-disulfide reductase (NADPH) activity"/>
    <property type="evidence" value="ECO:0007669"/>
    <property type="project" value="UniProtKB-EC"/>
</dbReference>